<evidence type="ECO:0000313" key="6">
    <source>
        <dbReference type="EMBL" id="RCN50590.1"/>
    </source>
</evidence>
<sequence length="242" mass="26933">MKICTFKLSNPFGLYSTGAKIEHDAQSGIVSLTIPQMFNDDVGEYTCRASNIHGEAISNAQLLAKEQYDRWFAEEQTRLTRDRRQAQQGRPSSVAQKQMMKQGYAHSTDQDSTADAPWGISESETEPELASLDSKGAPGSRPIVRTPPRGLRLTEGTDAILQSHIVGNPKPRIYWLFNGAPIRMSGPRIQMTYRGSLAVLKLSMVTPDDSGEYTVVAENAFGKVSWCFIFCRNPRDSEPRCK</sequence>
<evidence type="ECO:0000256" key="1">
    <source>
        <dbReference type="ARBA" id="ARBA00022737"/>
    </source>
</evidence>
<gene>
    <name evidence="6" type="ORF">ANCCAN_03203</name>
</gene>
<feature type="compositionally biased region" description="Polar residues" evidence="4">
    <location>
        <begin position="86"/>
        <end position="96"/>
    </location>
</feature>
<dbReference type="AlphaFoldDB" id="A0A368H5K3"/>
<keyword evidence="7" id="KW-1185">Reference proteome</keyword>
<dbReference type="PROSITE" id="PS50835">
    <property type="entry name" value="IG_LIKE"/>
    <property type="match status" value="1"/>
</dbReference>
<dbReference type="InterPro" id="IPR003598">
    <property type="entry name" value="Ig_sub2"/>
</dbReference>
<dbReference type="STRING" id="29170.A0A368H5K3"/>
<name>A0A368H5K3_ANCCA</name>
<dbReference type="SMART" id="SM00408">
    <property type="entry name" value="IGc2"/>
    <property type="match status" value="1"/>
</dbReference>
<evidence type="ECO:0000256" key="2">
    <source>
        <dbReference type="ARBA" id="ARBA00023157"/>
    </source>
</evidence>
<feature type="domain" description="Ig-like" evidence="5">
    <location>
        <begin position="142"/>
        <end position="225"/>
    </location>
</feature>
<dbReference type="Gene3D" id="2.60.40.10">
    <property type="entry name" value="Immunoglobulins"/>
    <property type="match status" value="2"/>
</dbReference>
<evidence type="ECO:0000256" key="4">
    <source>
        <dbReference type="SAM" id="MobiDB-lite"/>
    </source>
</evidence>
<dbReference type="OrthoDB" id="5969272at2759"/>
<keyword evidence="2" id="KW-1015">Disulfide bond</keyword>
<dbReference type="InterPro" id="IPR013783">
    <property type="entry name" value="Ig-like_fold"/>
</dbReference>
<reference evidence="6 7" key="1">
    <citation type="submission" date="2014-10" db="EMBL/GenBank/DDBJ databases">
        <title>Draft genome of the hookworm Ancylostoma caninum.</title>
        <authorList>
            <person name="Mitreva M."/>
        </authorList>
    </citation>
    <scope>NUCLEOTIDE SEQUENCE [LARGE SCALE GENOMIC DNA]</scope>
    <source>
        <strain evidence="6 7">Baltimore</strain>
    </source>
</reference>
<evidence type="ECO:0000259" key="5">
    <source>
        <dbReference type="PROSITE" id="PS50835"/>
    </source>
</evidence>
<dbReference type="SUPFAM" id="SSF48726">
    <property type="entry name" value="Immunoglobulin"/>
    <property type="match status" value="2"/>
</dbReference>
<keyword evidence="1" id="KW-0677">Repeat</keyword>
<dbReference type="InterPro" id="IPR013098">
    <property type="entry name" value="Ig_I-set"/>
</dbReference>
<dbReference type="Pfam" id="PF07679">
    <property type="entry name" value="I-set"/>
    <property type="match status" value="2"/>
</dbReference>
<dbReference type="FunFam" id="2.60.40.10:FF:000032">
    <property type="entry name" value="palladin isoform X1"/>
    <property type="match status" value="1"/>
</dbReference>
<feature type="region of interest" description="Disordered" evidence="4">
    <location>
        <begin position="81"/>
        <end position="150"/>
    </location>
</feature>
<protein>
    <submittedName>
        <fullName evidence="6">Immunoglobulin I-set domain protein</fullName>
    </submittedName>
</protein>
<proteinExistence type="predicted"/>
<dbReference type="InterPro" id="IPR007110">
    <property type="entry name" value="Ig-like_dom"/>
</dbReference>
<keyword evidence="3" id="KW-0393">Immunoglobulin domain</keyword>
<comment type="caution">
    <text evidence="6">The sequence shown here is derived from an EMBL/GenBank/DDBJ whole genome shotgun (WGS) entry which is preliminary data.</text>
</comment>
<dbReference type="EMBL" id="JOJR01000021">
    <property type="protein sequence ID" value="RCN50590.1"/>
    <property type="molecule type" value="Genomic_DNA"/>
</dbReference>
<dbReference type="InterPro" id="IPR036179">
    <property type="entry name" value="Ig-like_dom_sf"/>
</dbReference>
<organism evidence="6 7">
    <name type="scientific">Ancylostoma caninum</name>
    <name type="common">Dog hookworm</name>
    <dbReference type="NCBI Taxonomy" id="29170"/>
    <lineage>
        <taxon>Eukaryota</taxon>
        <taxon>Metazoa</taxon>
        <taxon>Ecdysozoa</taxon>
        <taxon>Nematoda</taxon>
        <taxon>Chromadorea</taxon>
        <taxon>Rhabditida</taxon>
        <taxon>Rhabditina</taxon>
        <taxon>Rhabditomorpha</taxon>
        <taxon>Strongyloidea</taxon>
        <taxon>Ancylostomatidae</taxon>
        <taxon>Ancylostomatinae</taxon>
        <taxon>Ancylostoma</taxon>
    </lineage>
</organism>
<evidence type="ECO:0000256" key="3">
    <source>
        <dbReference type="ARBA" id="ARBA00023319"/>
    </source>
</evidence>
<accession>A0A368H5K3</accession>
<dbReference type="PANTHER" id="PTHR47633">
    <property type="entry name" value="IMMUNOGLOBULIN"/>
    <property type="match status" value="1"/>
</dbReference>
<dbReference type="Proteomes" id="UP000252519">
    <property type="component" value="Unassembled WGS sequence"/>
</dbReference>
<evidence type="ECO:0000313" key="7">
    <source>
        <dbReference type="Proteomes" id="UP000252519"/>
    </source>
</evidence>